<sequence>MSKPLYQKKLQEYEAILYKNHVDLYEFNYHARMKSVRRLGVNTQNLIAKTVDDVRAYLINDPEKRQLLHFSFMDKAKRKSLENEVKQYLQANKTVIPDIKAEQLLEYIMYDLTGFGMIQPLIDREDVTDIFINGRKEIRYKDVDGNDYIYHSKFETEEELLALAYKITNTAGETFSTAKPWAECTFPFIRISISKSDISNLGTSITIRKAAPYLRATEERLIETGQATKEMLNLIRAAVEANCTMLICGPTGCGKTEFMKYMAQFIPDNERTFVAEDDSELFLELLYPEKHIFSKHCRRTGDKETTIDLAVLMRLGLREFPKRLILGESRGAEAWEMIEFFNTGHGGYTGIHAPDAEQAMDRLVQMCQRSDENIMSEHTLYRIITSIFDLVIVLDVIDGKRRIVEISEPIGYENGQIMMNQIFKFEREHKRRGYLSDRLLKKLEKRNLNEKLYKSLVSPSQEVMQVV</sequence>
<dbReference type="CDD" id="cd01130">
    <property type="entry name" value="VirB11-like_ATPase"/>
    <property type="match status" value="1"/>
</dbReference>
<evidence type="ECO:0000256" key="1">
    <source>
        <dbReference type="ARBA" id="ARBA00006611"/>
    </source>
</evidence>
<dbReference type="GO" id="GO:0016887">
    <property type="term" value="F:ATP hydrolysis activity"/>
    <property type="evidence" value="ECO:0007669"/>
    <property type="project" value="InterPro"/>
</dbReference>
<name>A0AB38R455_PARTM</name>
<comment type="similarity">
    <text evidence="1">Belongs to the GSP E family.</text>
</comment>
<geneLocation type="plasmid" evidence="3 4">
    <name>unnamed2</name>
</geneLocation>
<evidence type="ECO:0000313" key="4">
    <source>
        <dbReference type="Proteomes" id="UP001058458"/>
    </source>
</evidence>
<dbReference type="EMBL" id="CP063416">
    <property type="protein sequence ID" value="UOE78378.1"/>
    <property type="molecule type" value="Genomic_DNA"/>
</dbReference>
<dbReference type="PANTHER" id="PTHR30486">
    <property type="entry name" value="TWITCHING MOTILITY PROTEIN PILT"/>
    <property type="match status" value="1"/>
</dbReference>
<evidence type="ECO:0000259" key="2">
    <source>
        <dbReference type="Pfam" id="PF00437"/>
    </source>
</evidence>
<reference evidence="3" key="1">
    <citation type="submission" date="2020-10" db="EMBL/GenBank/DDBJ databases">
        <authorList>
            <person name="Delgado J.A."/>
            <person name="Gonzalez J.M."/>
        </authorList>
    </citation>
    <scope>NUCLEOTIDE SEQUENCE</scope>
    <source>
        <strain evidence="3">23.6</strain>
        <plasmid evidence="3">unnamed2</plasmid>
    </source>
</reference>
<organism evidence="3 4">
    <name type="scientific">Parageobacillus thermoglucosidasius</name>
    <name type="common">Geobacillus thermoglucosidasius</name>
    <dbReference type="NCBI Taxonomy" id="1426"/>
    <lineage>
        <taxon>Bacteria</taxon>
        <taxon>Bacillati</taxon>
        <taxon>Bacillota</taxon>
        <taxon>Bacilli</taxon>
        <taxon>Bacillales</taxon>
        <taxon>Anoxybacillaceae</taxon>
        <taxon>Parageobacillus</taxon>
    </lineage>
</organism>
<gene>
    <name evidence="3" type="ORF">IMI45_20290</name>
</gene>
<dbReference type="InterPro" id="IPR027417">
    <property type="entry name" value="P-loop_NTPase"/>
</dbReference>
<dbReference type="SUPFAM" id="SSF52540">
    <property type="entry name" value="P-loop containing nucleoside triphosphate hydrolases"/>
    <property type="match status" value="1"/>
</dbReference>
<dbReference type="InterPro" id="IPR001482">
    <property type="entry name" value="T2SS/T4SS_dom"/>
</dbReference>
<dbReference type="AlphaFoldDB" id="A0AB38R455"/>
<dbReference type="Gene3D" id="3.40.50.300">
    <property type="entry name" value="P-loop containing nucleotide triphosphate hydrolases"/>
    <property type="match status" value="1"/>
</dbReference>
<dbReference type="InterPro" id="IPR050921">
    <property type="entry name" value="T4SS_GSP_E_ATPase"/>
</dbReference>
<accession>A0AB38R455</accession>
<dbReference type="Gene3D" id="3.30.450.380">
    <property type="match status" value="1"/>
</dbReference>
<dbReference type="Proteomes" id="UP001058458">
    <property type="component" value="Plasmid unnamed2"/>
</dbReference>
<dbReference type="PANTHER" id="PTHR30486:SF6">
    <property type="entry name" value="TYPE IV PILUS RETRACTATION ATPASE PILT"/>
    <property type="match status" value="1"/>
</dbReference>
<protein>
    <submittedName>
        <fullName evidence="3">CpaF family protein</fullName>
    </submittedName>
</protein>
<dbReference type="Pfam" id="PF00437">
    <property type="entry name" value="T2SSE"/>
    <property type="match status" value="1"/>
</dbReference>
<keyword evidence="3" id="KW-0614">Plasmid</keyword>
<feature type="domain" description="Bacterial type II secretion system protein E" evidence="2">
    <location>
        <begin position="201"/>
        <end position="373"/>
    </location>
</feature>
<proteinExistence type="inferred from homology"/>
<evidence type="ECO:0000313" key="3">
    <source>
        <dbReference type="EMBL" id="UOE78378.1"/>
    </source>
</evidence>
<dbReference type="RefSeq" id="WP_248295968.1">
    <property type="nucleotide sequence ID" value="NZ_CP063416.1"/>
</dbReference>